<proteinExistence type="predicted"/>
<keyword evidence="1" id="KW-0812">Transmembrane</keyword>
<keyword evidence="3" id="KW-1185">Reference proteome</keyword>
<name>A0ABQ2CWW6_9DEIO</name>
<keyword evidence="1" id="KW-1133">Transmembrane helix</keyword>
<gene>
    <name evidence="2" type="ORF">GCM10008938_13500</name>
</gene>
<evidence type="ECO:0000313" key="3">
    <source>
        <dbReference type="Proteomes" id="UP000632222"/>
    </source>
</evidence>
<protein>
    <submittedName>
        <fullName evidence="2">Uncharacterized protein</fullName>
    </submittedName>
</protein>
<evidence type="ECO:0000313" key="2">
    <source>
        <dbReference type="EMBL" id="GGJ28713.1"/>
    </source>
</evidence>
<evidence type="ECO:0000256" key="1">
    <source>
        <dbReference type="SAM" id="Phobius"/>
    </source>
</evidence>
<organism evidence="2 3">
    <name type="scientific">Deinococcus roseus</name>
    <dbReference type="NCBI Taxonomy" id="392414"/>
    <lineage>
        <taxon>Bacteria</taxon>
        <taxon>Thermotogati</taxon>
        <taxon>Deinococcota</taxon>
        <taxon>Deinococci</taxon>
        <taxon>Deinococcales</taxon>
        <taxon>Deinococcaceae</taxon>
        <taxon>Deinococcus</taxon>
    </lineage>
</organism>
<keyword evidence="1" id="KW-0472">Membrane</keyword>
<sequence length="47" mass="5691">MDWLILSVIMLIVIISIYLLYRITNPPELQRRPSVHQLRQERSQTKK</sequence>
<comment type="caution">
    <text evidence="2">The sequence shown here is derived from an EMBL/GenBank/DDBJ whole genome shotgun (WGS) entry which is preliminary data.</text>
</comment>
<dbReference type="Proteomes" id="UP000632222">
    <property type="component" value="Unassembled WGS sequence"/>
</dbReference>
<dbReference type="RefSeq" id="WP_189001661.1">
    <property type="nucleotide sequence ID" value="NZ_BMOD01000003.1"/>
</dbReference>
<accession>A0ABQ2CWW6</accession>
<reference evidence="3" key="1">
    <citation type="journal article" date="2019" name="Int. J. Syst. Evol. Microbiol.">
        <title>The Global Catalogue of Microorganisms (GCM) 10K type strain sequencing project: providing services to taxonomists for standard genome sequencing and annotation.</title>
        <authorList>
            <consortium name="The Broad Institute Genomics Platform"/>
            <consortium name="The Broad Institute Genome Sequencing Center for Infectious Disease"/>
            <person name="Wu L."/>
            <person name="Ma J."/>
        </authorList>
    </citation>
    <scope>NUCLEOTIDE SEQUENCE [LARGE SCALE GENOMIC DNA]</scope>
    <source>
        <strain evidence="3">JCM 14370</strain>
    </source>
</reference>
<dbReference type="EMBL" id="BMOD01000003">
    <property type="protein sequence ID" value="GGJ28713.1"/>
    <property type="molecule type" value="Genomic_DNA"/>
</dbReference>
<feature type="transmembrane region" description="Helical" evidence="1">
    <location>
        <begin position="6"/>
        <end position="24"/>
    </location>
</feature>